<dbReference type="PROSITE" id="PS51724">
    <property type="entry name" value="SPOR"/>
    <property type="match status" value="2"/>
</dbReference>
<dbReference type="PANTHER" id="PTHR30026:SF20">
    <property type="entry name" value="OUTER MEMBRANE PROTEIN TOLC"/>
    <property type="match status" value="1"/>
</dbReference>
<dbReference type="EMBL" id="CP035928">
    <property type="protein sequence ID" value="QEP34252.1"/>
    <property type="molecule type" value="Genomic_DNA"/>
</dbReference>
<reference evidence="9" key="1">
    <citation type="submission" date="2019-09" db="EMBL/GenBank/DDBJ databases">
        <title>Complete genome sequencing of four Arcobacter species reveals a diverse suite of mobile elements.</title>
        <authorList>
            <person name="On S.L.W."/>
            <person name="Miller W.G."/>
            <person name="Biggs P."/>
            <person name="Cornelius A."/>
            <person name="Vandamme P."/>
        </authorList>
    </citation>
    <scope>NUCLEOTIDE SEQUENCE [LARGE SCALE GENOMIC DNA]</scope>
    <source>
        <strain evidence="9">LMG 26638</strain>
    </source>
</reference>
<gene>
    <name evidence="8" type="ORF">APAC_1127</name>
</gene>
<evidence type="ECO:0000313" key="8">
    <source>
        <dbReference type="EMBL" id="QEP34252.1"/>
    </source>
</evidence>
<dbReference type="Proteomes" id="UP000322726">
    <property type="component" value="Chromosome"/>
</dbReference>
<dbReference type="InterPro" id="IPR051906">
    <property type="entry name" value="TolC-like"/>
</dbReference>
<protein>
    <submittedName>
        <fullName evidence="8">Type I secretion system outer membrane protein, TolC family</fullName>
    </submittedName>
</protein>
<dbReference type="Pfam" id="PF05036">
    <property type="entry name" value="SPOR"/>
    <property type="match status" value="1"/>
</dbReference>
<sequence>MKIYINLFVIFHFLMVSSLFGFSIKDGYPLALENDMDFKINKNNLNNISIDKKIADSLLYPSLDFSANVEASRLTQGKLTPDNESLTKSDNYELKLTQPIFDGFESSYEKKLQEQRSKSAIYYLKESQNNVALNYVIAYVNTLREKDLFSLSKENLQISKDIFNKVYKKVNIGYGTKLEFEEVKSNMVESQVNLDIQKINLKEAIENLKLFVQSDFDSSELEKPNLNVKLPKTVSEALEIAYRENPSINVSKTNVYVAKFEQKRNQKDFYPNLDLVSSYNVNNALFKENDQEYNEYKVGFEISYNLFNGGRDTLSDKKALQNIKDKELLVKKSKYQVKTDLRLAWNAYKLNKEKQESLKQYLIVKKDVLDATNKEFDLGLKDLNTLLETNIEYVDIKKDLIRNTYDLMITNYEILNAMGKLSEALEDKLPTLDKIDADDLVLNMQNDLDFSFDRDTKYEEKKLTVIKPIENKKKEISNIKPKNMVKKVSFDNLTYEKTNTNLEKNITTTINNTFKEKFLNASKNKYTINLALSDSEIKAQRLLDRYELNDNAFFFSFREVNPLQKIMMGIFDSKQEAKNAISKLHNNLKNNQPTVEKIVIKQKLYNKYHSKNDAIAKDVKFVRVSPVINKPLIKKVTFSTMEPSNNKKIGNINFDNFKDKFLNASKDKYTINLAYSDSEKKAQALLHKYGLSNNGFFFKFRYENPLQKIMLGVFDSKGEALKAMASLPKGLKSNRPRVEKVSIKQALFHKYNKNYSTNLGSI</sequence>
<reference evidence="8 9" key="3">
    <citation type="submission" date="2019-09" db="EMBL/GenBank/DDBJ databases">
        <title>Taxonomic note: a critical rebuttal of the proposed division of the genus Arcobacter into six genera, emended descriptions of Arcobacter anaerophilus and the genus Arcobacter, and an assessment of genus-level boundaries for Epsilonproteobacteria using in silico genomic comparator tools.</title>
        <authorList>
            <person name="On S.L.W."/>
            <person name="Miller W.G."/>
            <person name="Biggs P."/>
            <person name="Cornelius A."/>
            <person name="Vandamme P."/>
        </authorList>
    </citation>
    <scope>NUCLEOTIDE SEQUENCE [LARGE SCALE GENOMIC DNA]</scope>
    <source>
        <strain evidence="8 9">LMG 26638</strain>
    </source>
</reference>
<dbReference type="GO" id="GO:1990281">
    <property type="term" value="C:efflux pump complex"/>
    <property type="evidence" value="ECO:0007669"/>
    <property type="project" value="TreeGrafter"/>
</dbReference>
<keyword evidence="4" id="KW-1134">Transmembrane beta strand</keyword>
<dbReference type="GO" id="GO:0009279">
    <property type="term" value="C:cell outer membrane"/>
    <property type="evidence" value="ECO:0007669"/>
    <property type="project" value="UniProtKB-SubCell"/>
</dbReference>
<comment type="similarity">
    <text evidence="2">Belongs to the outer membrane factor (OMF) (TC 1.B.17) family.</text>
</comment>
<dbReference type="GO" id="GO:0015288">
    <property type="term" value="F:porin activity"/>
    <property type="evidence" value="ECO:0007669"/>
    <property type="project" value="TreeGrafter"/>
</dbReference>
<evidence type="ECO:0000256" key="3">
    <source>
        <dbReference type="ARBA" id="ARBA00022448"/>
    </source>
</evidence>
<dbReference type="GO" id="GO:0015562">
    <property type="term" value="F:efflux transmembrane transporter activity"/>
    <property type="evidence" value="ECO:0007669"/>
    <property type="project" value="InterPro"/>
</dbReference>
<evidence type="ECO:0000256" key="4">
    <source>
        <dbReference type="ARBA" id="ARBA00022452"/>
    </source>
</evidence>
<dbReference type="KEGG" id="apai:APAC_1127"/>
<dbReference type="Gene3D" id="1.20.1600.10">
    <property type="entry name" value="Outer membrane efflux proteins (OEP)"/>
    <property type="match status" value="1"/>
</dbReference>
<evidence type="ECO:0000313" key="9">
    <source>
        <dbReference type="Proteomes" id="UP000322726"/>
    </source>
</evidence>
<dbReference type="InterPro" id="IPR007730">
    <property type="entry name" value="SPOR-like_dom"/>
</dbReference>
<dbReference type="Gene3D" id="3.30.70.1070">
    <property type="entry name" value="Sporulation related repeat"/>
    <property type="match status" value="2"/>
</dbReference>
<keyword evidence="7" id="KW-0998">Cell outer membrane</keyword>
<keyword evidence="5" id="KW-0812">Transmembrane</keyword>
<evidence type="ECO:0000256" key="7">
    <source>
        <dbReference type="ARBA" id="ARBA00023237"/>
    </source>
</evidence>
<dbReference type="SUPFAM" id="SSF56954">
    <property type="entry name" value="Outer membrane efflux proteins (OEP)"/>
    <property type="match status" value="1"/>
</dbReference>
<dbReference type="PANTHER" id="PTHR30026">
    <property type="entry name" value="OUTER MEMBRANE PROTEIN TOLC"/>
    <property type="match status" value="1"/>
</dbReference>
<dbReference type="OrthoDB" id="5341068at2"/>
<keyword evidence="3" id="KW-0813">Transport</keyword>
<dbReference type="Pfam" id="PF02321">
    <property type="entry name" value="OEP"/>
    <property type="match status" value="2"/>
</dbReference>
<keyword evidence="9" id="KW-1185">Reference proteome</keyword>
<accession>A0A5C2HD50</accession>
<keyword evidence="6" id="KW-0472">Membrane</keyword>
<evidence type="ECO:0000256" key="2">
    <source>
        <dbReference type="ARBA" id="ARBA00007613"/>
    </source>
</evidence>
<dbReference type="GO" id="GO:0042834">
    <property type="term" value="F:peptidoglycan binding"/>
    <property type="evidence" value="ECO:0007669"/>
    <property type="project" value="InterPro"/>
</dbReference>
<dbReference type="InterPro" id="IPR003423">
    <property type="entry name" value="OMP_efflux"/>
</dbReference>
<comment type="subcellular location">
    <subcellularLocation>
        <location evidence="1">Cell outer membrane</location>
    </subcellularLocation>
</comment>
<dbReference type="RefSeq" id="WP_130233199.1">
    <property type="nucleotide sequence ID" value="NZ_BMEF01000011.1"/>
</dbReference>
<evidence type="ECO:0000256" key="6">
    <source>
        <dbReference type="ARBA" id="ARBA00023136"/>
    </source>
</evidence>
<organism evidence="8 9">
    <name type="scientific">Malaciobacter pacificus</name>
    <dbReference type="NCBI Taxonomy" id="1080223"/>
    <lineage>
        <taxon>Bacteria</taxon>
        <taxon>Pseudomonadati</taxon>
        <taxon>Campylobacterota</taxon>
        <taxon>Epsilonproteobacteria</taxon>
        <taxon>Campylobacterales</taxon>
        <taxon>Arcobacteraceae</taxon>
        <taxon>Malaciobacter</taxon>
    </lineage>
</organism>
<evidence type="ECO:0000256" key="1">
    <source>
        <dbReference type="ARBA" id="ARBA00004442"/>
    </source>
</evidence>
<name>A0A5C2HD50_9BACT</name>
<dbReference type="AlphaFoldDB" id="A0A5C2HD50"/>
<proteinExistence type="inferred from homology"/>
<dbReference type="InterPro" id="IPR036680">
    <property type="entry name" value="SPOR-like_sf"/>
</dbReference>
<reference evidence="8 9" key="2">
    <citation type="submission" date="2019-09" db="EMBL/GenBank/DDBJ databases">
        <title>Complete genome sequencing of four Arcobacter species reveals a diverse suite of mobile elements.</title>
        <authorList>
            <person name="Miller W.G."/>
            <person name="Yee E."/>
            <person name="Bono J.L."/>
        </authorList>
    </citation>
    <scope>NUCLEOTIDE SEQUENCE [LARGE SCALE GENOMIC DNA]</scope>
    <source>
        <strain evidence="8 9">LMG 26638</strain>
    </source>
</reference>
<evidence type="ECO:0000256" key="5">
    <source>
        <dbReference type="ARBA" id="ARBA00022692"/>
    </source>
</evidence>